<feature type="compositionally biased region" description="Basic residues" evidence="1">
    <location>
        <begin position="274"/>
        <end position="291"/>
    </location>
</feature>
<feature type="region of interest" description="Disordered" evidence="1">
    <location>
        <begin position="319"/>
        <end position="354"/>
    </location>
</feature>
<evidence type="ECO:0000313" key="2">
    <source>
        <dbReference type="EMBL" id="GBP50690.1"/>
    </source>
</evidence>
<keyword evidence="3" id="KW-1185">Reference proteome</keyword>
<feature type="compositionally biased region" description="Polar residues" evidence="1">
    <location>
        <begin position="105"/>
        <end position="117"/>
    </location>
</feature>
<dbReference type="AlphaFoldDB" id="A0A4C1WIK9"/>
<name>A0A4C1WIK9_EUMVA</name>
<protein>
    <submittedName>
        <fullName evidence="2">Uncharacterized protein</fullName>
    </submittedName>
</protein>
<gene>
    <name evidence="2" type="ORF">EVAR_34198_1</name>
</gene>
<evidence type="ECO:0000256" key="1">
    <source>
        <dbReference type="SAM" id="MobiDB-lite"/>
    </source>
</evidence>
<evidence type="ECO:0000313" key="3">
    <source>
        <dbReference type="Proteomes" id="UP000299102"/>
    </source>
</evidence>
<feature type="region of interest" description="Disordered" evidence="1">
    <location>
        <begin position="274"/>
        <end position="300"/>
    </location>
</feature>
<dbReference type="Proteomes" id="UP000299102">
    <property type="component" value="Unassembled WGS sequence"/>
</dbReference>
<organism evidence="2 3">
    <name type="scientific">Eumeta variegata</name>
    <name type="common">Bagworm moth</name>
    <name type="synonym">Eumeta japonica</name>
    <dbReference type="NCBI Taxonomy" id="151549"/>
    <lineage>
        <taxon>Eukaryota</taxon>
        <taxon>Metazoa</taxon>
        <taxon>Ecdysozoa</taxon>
        <taxon>Arthropoda</taxon>
        <taxon>Hexapoda</taxon>
        <taxon>Insecta</taxon>
        <taxon>Pterygota</taxon>
        <taxon>Neoptera</taxon>
        <taxon>Endopterygota</taxon>
        <taxon>Lepidoptera</taxon>
        <taxon>Glossata</taxon>
        <taxon>Ditrysia</taxon>
        <taxon>Tineoidea</taxon>
        <taxon>Psychidae</taxon>
        <taxon>Oiketicinae</taxon>
        <taxon>Eumeta</taxon>
    </lineage>
</organism>
<accession>A0A4C1WIK9</accession>
<proteinExistence type="predicted"/>
<feature type="region of interest" description="Disordered" evidence="1">
    <location>
        <begin position="105"/>
        <end position="125"/>
    </location>
</feature>
<sequence>MRRYNSPWPFFPAFPFYASATLPRLTSQRQSFVRCNKNNQERKSSGRGRETNPFLRHHEVKKKTGSFKKGVAVTSEYTEIQVRSADLRHLTKFCRKPIAGPQTADSVLPNSLLNGSSGRPRPRRRRRRAACIIPLTLYNHRPRCLLDRAARAGRAILLRKRNNLITVIYDSSLTRTTSTHASFASDTIEFRSVCNDSIHDVLNSKSFIDSDAVVVGVGARLRRGSQGRWFAVRAEIKRREQKWASAFTSSRRRRETKGSNGICIEKKNKKIQACRKSATHARAGAPRHARRGGSDGAETGRRSIEGAVTHFRDLAAAAAAGRAIHARPPCPAAAAPPASFEHPRESIPSENQLA</sequence>
<dbReference type="EMBL" id="BGZK01000570">
    <property type="protein sequence ID" value="GBP50690.1"/>
    <property type="molecule type" value="Genomic_DNA"/>
</dbReference>
<reference evidence="2 3" key="1">
    <citation type="journal article" date="2019" name="Commun. Biol.">
        <title>The bagworm genome reveals a unique fibroin gene that provides high tensile strength.</title>
        <authorList>
            <person name="Kono N."/>
            <person name="Nakamura H."/>
            <person name="Ohtoshi R."/>
            <person name="Tomita M."/>
            <person name="Numata K."/>
            <person name="Arakawa K."/>
        </authorList>
    </citation>
    <scope>NUCLEOTIDE SEQUENCE [LARGE SCALE GENOMIC DNA]</scope>
</reference>
<comment type="caution">
    <text evidence="2">The sequence shown here is derived from an EMBL/GenBank/DDBJ whole genome shotgun (WGS) entry which is preliminary data.</text>
</comment>